<dbReference type="GO" id="GO:0051276">
    <property type="term" value="P:chromosome organization"/>
    <property type="evidence" value="ECO:0007669"/>
    <property type="project" value="InterPro"/>
</dbReference>
<dbReference type="GO" id="GO:0006302">
    <property type="term" value="P:double-strand break repair"/>
    <property type="evidence" value="ECO:0007669"/>
    <property type="project" value="InterPro"/>
</dbReference>
<reference evidence="2" key="2">
    <citation type="submission" date="2025-08" db="UniProtKB">
        <authorList>
            <consortium name="Ensembl"/>
        </authorList>
    </citation>
    <scope>IDENTIFICATION</scope>
</reference>
<dbReference type="SUPFAM" id="SSF75553">
    <property type="entry name" value="Smc hinge domain"/>
    <property type="match status" value="1"/>
</dbReference>
<dbReference type="InParanoid" id="H2Z866"/>
<dbReference type="Pfam" id="PF06470">
    <property type="entry name" value="SMC_hinge"/>
    <property type="match status" value="1"/>
</dbReference>
<dbReference type="OMA" id="PIECFNR"/>
<dbReference type="InterPro" id="IPR058612">
    <property type="entry name" value="Ig_SMCHD1_2nd"/>
</dbReference>
<dbReference type="Pfam" id="PF26199">
    <property type="entry name" value="Ig_SMCHD1_8th"/>
    <property type="match status" value="1"/>
</dbReference>
<organism evidence="2 3">
    <name type="scientific">Ciona savignyi</name>
    <name type="common">Pacific transparent sea squirt</name>
    <dbReference type="NCBI Taxonomy" id="51511"/>
    <lineage>
        <taxon>Eukaryota</taxon>
        <taxon>Metazoa</taxon>
        <taxon>Chordata</taxon>
        <taxon>Tunicata</taxon>
        <taxon>Ascidiacea</taxon>
        <taxon>Phlebobranchia</taxon>
        <taxon>Cionidae</taxon>
        <taxon>Ciona</taxon>
    </lineage>
</organism>
<dbReference type="GO" id="GO:0005694">
    <property type="term" value="C:chromosome"/>
    <property type="evidence" value="ECO:0007669"/>
    <property type="project" value="InterPro"/>
</dbReference>
<dbReference type="Proteomes" id="UP000007875">
    <property type="component" value="Unassembled WGS sequence"/>
</dbReference>
<evidence type="ECO:0000313" key="2">
    <source>
        <dbReference type="Ensembl" id="ENSCSAVP00000013778.1"/>
    </source>
</evidence>
<dbReference type="Pfam" id="PF26196">
    <property type="entry name" value="Ig_SMCHD1_4th"/>
    <property type="match status" value="1"/>
</dbReference>
<evidence type="ECO:0000259" key="1">
    <source>
        <dbReference type="SMART" id="SM00968"/>
    </source>
</evidence>
<dbReference type="PANTHER" id="PTHR22640">
    <property type="entry name" value="STRUCTURAL MAINTENANCE OF CHROMOSOMES FLEXIBLE HINGE DOMAIN-CONTAINING PROTEIN 1"/>
    <property type="match status" value="1"/>
</dbReference>
<dbReference type="GO" id="GO:0005524">
    <property type="term" value="F:ATP binding"/>
    <property type="evidence" value="ECO:0007669"/>
    <property type="project" value="InterPro"/>
</dbReference>
<dbReference type="Pfam" id="PF26198">
    <property type="entry name" value="Ig_SMCHD1_6th"/>
    <property type="match status" value="1"/>
</dbReference>
<dbReference type="InterPro" id="IPR058614">
    <property type="entry name" value="Ig_SMCHD1_5th"/>
</dbReference>
<accession>H2Z866</accession>
<name>H2Z866_CIOSA</name>
<dbReference type="Gene3D" id="1.20.1060.20">
    <property type="match status" value="1"/>
</dbReference>
<reference evidence="2" key="3">
    <citation type="submission" date="2025-09" db="UniProtKB">
        <authorList>
            <consortium name="Ensembl"/>
        </authorList>
    </citation>
    <scope>IDENTIFICATION</scope>
</reference>
<dbReference type="Gene3D" id="3.30.70.1620">
    <property type="match status" value="1"/>
</dbReference>
<dbReference type="InterPro" id="IPR058615">
    <property type="entry name" value="Ig_SMCHD1_6th"/>
</dbReference>
<dbReference type="PANTHER" id="PTHR22640:SF2">
    <property type="entry name" value="STRUCTURAL MAINTENANCE OF CHROMOSOMES FLEXIBLE HINGE DOMAIN-CONTAINING PROTEIN 1"/>
    <property type="match status" value="1"/>
</dbReference>
<dbReference type="GeneTree" id="ENSGT00390000006950"/>
<feature type="domain" description="SMC hinge" evidence="1">
    <location>
        <begin position="1172"/>
        <end position="1299"/>
    </location>
</feature>
<dbReference type="InterPro" id="IPR036277">
    <property type="entry name" value="SMC_hinge_sf"/>
</dbReference>
<dbReference type="InterPro" id="IPR010935">
    <property type="entry name" value="SMC_hinge"/>
</dbReference>
<dbReference type="HOGENOM" id="CLU_002288_0_0_1"/>
<dbReference type="Ensembl" id="ENSCSAVT00000013937.1">
    <property type="protein sequence ID" value="ENSCSAVP00000013778.1"/>
    <property type="gene ID" value="ENSCSAVG00000008081.1"/>
</dbReference>
<reference evidence="3" key="1">
    <citation type="submission" date="2003-08" db="EMBL/GenBank/DDBJ databases">
        <authorList>
            <person name="Birren B."/>
            <person name="Nusbaum C."/>
            <person name="Abebe A."/>
            <person name="Abouelleil A."/>
            <person name="Adekoya E."/>
            <person name="Ait-zahra M."/>
            <person name="Allen N."/>
            <person name="Allen T."/>
            <person name="An P."/>
            <person name="Anderson M."/>
            <person name="Anderson S."/>
            <person name="Arachchi H."/>
            <person name="Armbruster J."/>
            <person name="Bachantsang P."/>
            <person name="Baldwin J."/>
            <person name="Barry A."/>
            <person name="Bayul T."/>
            <person name="Blitshsteyn B."/>
            <person name="Bloom T."/>
            <person name="Blye J."/>
            <person name="Boguslavskiy L."/>
            <person name="Borowsky M."/>
            <person name="Boukhgalter B."/>
            <person name="Brunache A."/>
            <person name="Butler J."/>
            <person name="Calixte N."/>
            <person name="Calvo S."/>
            <person name="Camarata J."/>
            <person name="Campo K."/>
            <person name="Chang J."/>
            <person name="Cheshatsang Y."/>
            <person name="Citroen M."/>
            <person name="Collymore A."/>
            <person name="Considine T."/>
            <person name="Cook A."/>
            <person name="Cooke P."/>
            <person name="Corum B."/>
            <person name="Cuomo C."/>
            <person name="David R."/>
            <person name="Dawoe T."/>
            <person name="Degray S."/>
            <person name="Dodge S."/>
            <person name="Dooley K."/>
            <person name="Dorje P."/>
            <person name="Dorjee K."/>
            <person name="Dorris L."/>
            <person name="Duffey N."/>
            <person name="Dupes A."/>
            <person name="Elkins T."/>
            <person name="Engels R."/>
            <person name="Erickson J."/>
            <person name="Farina A."/>
            <person name="Faro S."/>
            <person name="Ferreira P."/>
            <person name="Fischer H."/>
            <person name="Fitzgerald M."/>
            <person name="Foley K."/>
            <person name="Gage D."/>
            <person name="Galagan J."/>
            <person name="Gearin G."/>
            <person name="Gnerre S."/>
            <person name="Gnirke A."/>
            <person name="Goyette A."/>
            <person name="Graham J."/>
            <person name="Grandbois E."/>
            <person name="Gyaltsen K."/>
            <person name="Hafez N."/>
            <person name="Hagopian D."/>
            <person name="Hagos B."/>
            <person name="Hall J."/>
            <person name="Hatcher B."/>
            <person name="Heller A."/>
            <person name="Higgins H."/>
            <person name="Honan T."/>
            <person name="Horn A."/>
            <person name="Houde N."/>
            <person name="Hughes L."/>
            <person name="Hulme W."/>
            <person name="Husby E."/>
            <person name="Iliev I."/>
            <person name="Jaffe D."/>
            <person name="Jones C."/>
            <person name="Kamal M."/>
            <person name="Kamat A."/>
            <person name="Kamvysselis M."/>
            <person name="Karlsson E."/>
            <person name="Kells C."/>
            <person name="Kieu A."/>
            <person name="Kisner P."/>
            <person name="Kodira C."/>
            <person name="Kulbokas E."/>
            <person name="Labutti K."/>
            <person name="Lama D."/>
            <person name="Landers T."/>
            <person name="Leger J."/>
            <person name="Levine S."/>
            <person name="Lewis D."/>
            <person name="Lewis T."/>
            <person name="Lindblad-toh K."/>
            <person name="Liu X."/>
            <person name="Lokyitsang T."/>
            <person name="Lokyitsang Y."/>
            <person name="Lucien O."/>
            <person name="Lui A."/>
            <person name="Ma L.J."/>
            <person name="Mabbitt R."/>
            <person name="Macdonald J."/>
            <person name="Maclean C."/>
            <person name="Major J."/>
            <person name="Manning J."/>
            <person name="Marabella R."/>
            <person name="Maru K."/>
            <person name="Matthews C."/>
            <person name="Mauceli E."/>
            <person name="Mccarthy M."/>
            <person name="Mcdonough S."/>
            <person name="Mcghee T."/>
            <person name="Meldrim J."/>
            <person name="Meneus L."/>
            <person name="Mesirov J."/>
            <person name="Mihalev A."/>
            <person name="Mihova T."/>
            <person name="Mikkelsen T."/>
            <person name="Mlenga V."/>
            <person name="Moru K."/>
            <person name="Mozes J."/>
            <person name="Mulrain L."/>
            <person name="Munson G."/>
            <person name="Naylor J."/>
            <person name="Newes C."/>
            <person name="Nguyen C."/>
            <person name="Nguyen N."/>
            <person name="Nguyen T."/>
            <person name="Nicol R."/>
            <person name="Nielsen C."/>
            <person name="Nizzari M."/>
            <person name="Norbu C."/>
            <person name="Norbu N."/>
            <person name="O'donnell P."/>
            <person name="Okoawo O."/>
            <person name="O'leary S."/>
            <person name="Omotosho B."/>
            <person name="O'neill K."/>
            <person name="Osman S."/>
            <person name="Parker S."/>
            <person name="Perrin D."/>
            <person name="Phunkhang P."/>
            <person name="Piqani B."/>
            <person name="Purcell S."/>
            <person name="Rachupka T."/>
            <person name="Ramasamy U."/>
            <person name="Rameau R."/>
            <person name="Ray V."/>
            <person name="Raymond C."/>
            <person name="Retta R."/>
            <person name="Richardson S."/>
            <person name="Rise C."/>
            <person name="Rodriguez J."/>
            <person name="Rogers J."/>
            <person name="Rogov P."/>
            <person name="Rutman M."/>
            <person name="Schupbach R."/>
            <person name="Seaman C."/>
            <person name="Settipalli S."/>
            <person name="Sharpe T."/>
            <person name="Sheridan J."/>
            <person name="Sherpa N."/>
            <person name="Shi J."/>
            <person name="Smirnov S."/>
            <person name="Smith C."/>
            <person name="Sougnez C."/>
            <person name="Spencer B."/>
            <person name="Stalker J."/>
            <person name="Stange-thomann N."/>
            <person name="Stavropoulos S."/>
            <person name="Stetson K."/>
            <person name="Stone C."/>
            <person name="Stone S."/>
            <person name="Stubbs M."/>
            <person name="Talamas J."/>
            <person name="Tchuinga P."/>
            <person name="Tenzing P."/>
            <person name="Tesfaye S."/>
            <person name="Theodore J."/>
            <person name="Thoulutsang Y."/>
            <person name="Topham K."/>
            <person name="Towey S."/>
            <person name="Tsamla T."/>
            <person name="Tsomo N."/>
            <person name="Vallee D."/>
            <person name="Vassiliev H."/>
            <person name="Venkataraman V."/>
            <person name="Vinson J."/>
            <person name="Vo A."/>
            <person name="Wade C."/>
            <person name="Wang S."/>
            <person name="Wangchuk T."/>
            <person name="Wangdi T."/>
            <person name="Whittaker C."/>
            <person name="Wilkinson J."/>
            <person name="Wu Y."/>
            <person name="Wyman D."/>
            <person name="Yadav S."/>
            <person name="Yang S."/>
            <person name="Yang X."/>
            <person name="Yeager S."/>
            <person name="Yee E."/>
            <person name="Young G."/>
            <person name="Zainoun J."/>
            <person name="Zembeck L."/>
            <person name="Zimmer A."/>
            <person name="Zody M."/>
            <person name="Lander E."/>
        </authorList>
    </citation>
    <scope>NUCLEOTIDE SEQUENCE [LARGE SCALE GENOMIC DNA]</scope>
</reference>
<keyword evidence="3" id="KW-1185">Reference proteome</keyword>
<dbReference type="eggNOG" id="ENOG502QREW">
    <property type="taxonomic scope" value="Eukaryota"/>
</dbReference>
<dbReference type="SMART" id="SM00968">
    <property type="entry name" value="SMC_hinge"/>
    <property type="match status" value="1"/>
</dbReference>
<proteinExistence type="predicted"/>
<dbReference type="Pfam" id="PF26194">
    <property type="entry name" value="Ig_SMCHD1_1st"/>
    <property type="match status" value="1"/>
</dbReference>
<protein>
    <recommendedName>
        <fullName evidence="1">SMC hinge domain-containing protein</fullName>
    </recommendedName>
</protein>
<dbReference type="InterPro" id="IPR038892">
    <property type="entry name" value="SMCHD1"/>
</dbReference>
<sequence>QIHRHFAEWLKDCHERHDKQIKFFKHCGVLMRNVSGSRKTPYTAYKAIEWDGKVYTKGQLIRTQRTVPVICGTIRKFLLSGEYDGDIYAVGGEIEVVQEPQSLYGGNRYYPLSKLDRAVAIETIEEILQREEGKLPASLEVDWPEDDEVIEGQVSLAGVTIGTMAVRIINQDGDVIHKLHTNHETRKLLIEQRLSLIPPSGNHEDAVELSSHVTTHDKMSNFLFKKIENLKAVGQYRIIVQVALNESGMYKYGDGRNLPSRVIDFRIQESPAHKFMVGILESPLRVGCPFNIPLDMQDEFGHSTKATLDAQPLLESNGLVLSFSGTEVKGNSLIIKDVVATGNVMSQQGKNFQMTVSVPCLAMGSQTLKIRLLPGDPHSLYIIDDTQQLKSLSFENSSEISLHVGVVDIAGNPTLRSRLIVQCKFSGSPGLPTWTCNCSQGGSGVLAGKIKLKKYKKEQFIRAKIDVQGSKEILPLECRFLVKPSTKICSINVFYRNPSLSDADDPVKLKRGQDIYWEAGETLEGLSFQLLDEVKRVVEVDDKLASKIRVNWTGSVPVEHLKNSCLPDIIIPTNVSESRFCQVAFAGEKTVDFSFNIKPLAGEPAGIKVTIHGERETRIGLIRRTPISVALLDSFGNQLTVRPNQLEFVGVSADGLDESLLSKSIEENLIVISNIQFNQGPLGSKELVVSYSNDIKEFAVLQLVAGTPVTLQVTAWGDEVRQPLPVLSGTRIPDQIKVQLLDGWGNPSPENGVKVLLGKDPGLKLSPAPGVEKTNVEGSATFPRFSLSGKCGEFFLQPRAVYNRRAIEGRKLLISLLPNTETPVALRYKLLSHPTPVVVGSSWPEFQVEILSEEESRVTANVNLCMVIWKGKPIKEKEIPSSAEWHRTVANNGCHIFRDLKASTTTGEFHAMFCVTDSPNSKTVSLFTECVSMSTKPGPPSQLLPNTEPGTPTVSNARVAINRVLIRNLKLQLKDSFGNLCGKDLDCRLSVTIQPCEQTLKSSEVPKFEGNSSRLYVALRKGEATLQNLTLQENSPGTDGAQYILHCEIGNQAIDIRPYMLKFLFYNDSKKHAEMSALARQRDALMHAVKMYEETFNAHKSLHNEIMQGYKEASTKKKSFVIQLQKLGLSISDSCGSHDISRLVEQCSQERENLMHGNRRQCLLSEYMDVGSEVLGKIGHLALVANEDIACVLSWHMSGDMDCLVTFTSKKAKEIHKLTGGTQQVLPLDSIYRKNLSDWKKSLPHVKAGISSNLITGNPIFARKLLHFPKDEANCRIIFTMLLGDTIIMDNLEAANEYRNRVVKQTHCPTILTRNGFRIRSNGKFGGNQNRAPSLDRLRGVVFGEPMPEQYAKCIKQIGEFCSLICAGL</sequence>
<dbReference type="Pfam" id="PF26195">
    <property type="entry name" value="Ig_SMCHD1_2nd"/>
    <property type="match status" value="1"/>
</dbReference>
<dbReference type="InterPro" id="IPR058613">
    <property type="entry name" value="Ig_SMCHD1_4th"/>
</dbReference>
<evidence type="ECO:0000313" key="3">
    <source>
        <dbReference type="Proteomes" id="UP000007875"/>
    </source>
</evidence>
<dbReference type="InterPro" id="IPR058616">
    <property type="entry name" value="Ig_SMCHD1_8th"/>
</dbReference>
<dbReference type="InterPro" id="IPR058611">
    <property type="entry name" value="Ig_SMCHD1_1st"/>
</dbReference>
<dbReference type="Pfam" id="PF26197">
    <property type="entry name" value="Ig_SMCHD1_5th"/>
    <property type="match status" value="1"/>
</dbReference>